<evidence type="ECO:0000313" key="3">
    <source>
        <dbReference type="Proteomes" id="UP001321582"/>
    </source>
</evidence>
<accession>A0AAU9D348</accession>
<feature type="coiled-coil region" evidence="1">
    <location>
        <begin position="25"/>
        <end position="52"/>
    </location>
</feature>
<dbReference type="KEGG" id="haby:HLVA_09650"/>
<protein>
    <recommendedName>
        <fullName evidence="4">RiboL-PSP-HEPN domain-containing protein</fullName>
    </recommendedName>
</protein>
<dbReference type="Proteomes" id="UP001321582">
    <property type="component" value="Chromosome"/>
</dbReference>
<dbReference type="RefSeq" id="WP_307905328.1">
    <property type="nucleotide sequence ID" value="NZ_AP027059.1"/>
</dbReference>
<name>A0AAU9D348_9FUSO</name>
<proteinExistence type="predicted"/>
<reference evidence="2 3" key="1">
    <citation type="submission" date="2022-11" db="EMBL/GenBank/DDBJ databases">
        <title>Haliovirga abyssi gen. nov., sp. nov., a mesophilic fermentative bacterium isolated from the Iheya North hydrothermal field and the proposal of Haliovirgaceae fam. nov.</title>
        <authorList>
            <person name="Miyazaki U."/>
            <person name="Tame A."/>
            <person name="Miyazaki J."/>
            <person name="Takai K."/>
            <person name="Sawayama S."/>
            <person name="Kitajima M."/>
            <person name="Okamoto A."/>
            <person name="Nakagawa S."/>
        </authorList>
    </citation>
    <scope>NUCLEOTIDE SEQUENCE [LARGE SCALE GENOMIC DNA]</scope>
    <source>
        <strain evidence="2 3">IC12</strain>
    </source>
</reference>
<dbReference type="AlphaFoldDB" id="A0AAU9D348"/>
<sequence length="312" mass="37543">MFPDINDFDKNDFRQLILYSWKFELNAIESLIEITSKDMEEKRKELHDLSVENLDNYIHEECMKNIIYLHETEMLAFQSFFLTIYSVVEASLDRYCEICKRKFELKIGLEDLKDKGITRAINYLEKVVDMEEIKYNDMYRKMKLINKLRNDIIHKAGYISEKGKIEIYKEELELEVIDGKIKFICEDIKRLYKYMDDFIKLIFSKKIKSYDENFNSEEFEIVESIGEFYKENRVVILKLKDQEIKIGDFMYIKRNEELIKLEILEIQLNGKTVTDIKDEEVGIRFKDKLKNTDLFYLKNKSNIQNMIKGEKI</sequence>
<keyword evidence="3" id="KW-1185">Reference proteome</keyword>
<evidence type="ECO:0000313" key="2">
    <source>
        <dbReference type="EMBL" id="BDU50396.1"/>
    </source>
</evidence>
<keyword evidence="1" id="KW-0175">Coiled coil</keyword>
<evidence type="ECO:0008006" key="4">
    <source>
        <dbReference type="Google" id="ProtNLM"/>
    </source>
</evidence>
<organism evidence="2 3">
    <name type="scientific">Haliovirga abyssi</name>
    <dbReference type="NCBI Taxonomy" id="2996794"/>
    <lineage>
        <taxon>Bacteria</taxon>
        <taxon>Fusobacteriati</taxon>
        <taxon>Fusobacteriota</taxon>
        <taxon>Fusobacteriia</taxon>
        <taxon>Fusobacteriales</taxon>
        <taxon>Haliovirgaceae</taxon>
        <taxon>Haliovirga</taxon>
    </lineage>
</organism>
<gene>
    <name evidence="2" type="ORF">HLVA_09650</name>
</gene>
<dbReference type="EMBL" id="AP027059">
    <property type="protein sequence ID" value="BDU50396.1"/>
    <property type="molecule type" value="Genomic_DNA"/>
</dbReference>
<evidence type="ECO:0000256" key="1">
    <source>
        <dbReference type="SAM" id="Coils"/>
    </source>
</evidence>